<sequence length="125" mass="13293">MTLIQKVQLLLYKGLNNYYNRILHGIEIPLCTEIGVGLRLVHMNGIVINKDALIGENFTIFQQVTIGAVQGKAGAPIIGDNVYIGAGAKILGNIKVGNNVKIGANTVVTKDVLDGVTVVGINQIL</sequence>
<keyword evidence="3" id="KW-0808">Transferase</keyword>
<evidence type="ECO:0000256" key="5">
    <source>
        <dbReference type="ARBA" id="ARBA00023315"/>
    </source>
</evidence>
<dbReference type="GO" id="GO:0009001">
    <property type="term" value="F:serine O-acetyltransferase activity"/>
    <property type="evidence" value="ECO:0007669"/>
    <property type="project" value="InterPro"/>
</dbReference>
<dbReference type="STRING" id="1121865.OMW_01321"/>
<gene>
    <name evidence="6" type="ORF">I568_01935</name>
</gene>
<dbReference type="InterPro" id="IPR045304">
    <property type="entry name" value="LbH_SAT"/>
</dbReference>
<evidence type="ECO:0000256" key="1">
    <source>
        <dbReference type="ARBA" id="ARBA00007274"/>
    </source>
</evidence>
<dbReference type="CDD" id="cd03354">
    <property type="entry name" value="LbH_SAT"/>
    <property type="match status" value="1"/>
</dbReference>
<accession>S1MU64</accession>
<dbReference type="Pfam" id="PF00132">
    <property type="entry name" value="Hexapep"/>
    <property type="match status" value="1"/>
</dbReference>
<dbReference type="PANTHER" id="PTHR42811">
    <property type="entry name" value="SERINE ACETYLTRANSFERASE"/>
    <property type="match status" value="1"/>
</dbReference>
<protein>
    <recommendedName>
        <fullName evidence="2">Serine acetyltransferase</fullName>
    </recommendedName>
</protein>
<comment type="similarity">
    <text evidence="1">Belongs to the transferase hexapeptide repeat family.</text>
</comment>
<evidence type="ECO:0000313" key="6">
    <source>
        <dbReference type="EMBL" id="EOW80235.1"/>
    </source>
</evidence>
<dbReference type="GO" id="GO:0006535">
    <property type="term" value="P:cysteine biosynthetic process from serine"/>
    <property type="evidence" value="ECO:0007669"/>
    <property type="project" value="InterPro"/>
</dbReference>
<dbReference type="OrthoDB" id="9812571at2"/>
<reference evidence="6 7" key="1">
    <citation type="submission" date="2013-03" db="EMBL/GenBank/DDBJ databases">
        <title>The Genome Sequence of Enterococcus columbae ATCC_51263 (PacBio/Illumina hybrid assembly).</title>
        <authorList>
            <consortium name="The Broad Institute Genomics Platform"/>
            <consortium name="The Broad Institute Genome Sequencing Center for Infectious Disease"/>
            <person name="Earl A."/>
            <person name="Russ C."/>
            <person name="Gilmore M."/>
            <person name="Surin D."/>
            <person name="Walker B."/>
            <person name="Young S."/>
            <person name="Zeng Q."/>
            <person name="Gargeya S."/>
            <person name="Fitzgerald M."/>
            <person name="Haas B."/>
            <person name="Abouelleil A."/>
            <person name="Allen A.W."/>
            <person name="Alvarado L."/>
            <person name="Arachchi H.M."/>
            <person name="Berlin A.M."/>
            <person name="Chapman S.B."/>
            <person name="Gainer-Dewar J."/>
            <person name="Goldberg J."/>
            <person name="Griggs A."/>
            <person name="Gujja S."/>
            <person name="Hansen M."/>
            <person name="Howarth C."/>
            <person name="Imamovic A."/>
            <person name="Ireland A."/>
            <person name="Larimer J."/>
            <person name="McCowan C."/>
            <person name="Murphy C."/>
            <person name="Pearson M."/>
            <person name="Poon T.W."/>
            <person name="Priest M."/>
            <person name="Roberts A."/>
            <person name="Saif S."/>
            <person name="Shea T."/>
            <person name="Sisk P."/>
            <person name="Sykes S."/>
            <person name="Wortman J."/>
            <person name="Nusbaum C."/>
            <person name="Birren B."/>
        </authorList>
    </citation>
    <scope>NUCLEOTIDE SEQUENCE [LARGE SCALE GENOMIC DNA]</scope>
    <source>
        <strain evidence="6 7">ATCC 51263</strain>
    </source>
</reference>
<name>S1MU64_9ENTE</name>
<dbReference type="PROSITE" id="PS00101">
    <property type="entry name" value="HEXAPEP_TRANSFERASES"/>
    <property type="match status" value="1"/>
</dbReference>
<dbReference type="eggNOG" id="COG1045">
    <property type="taxonomic scope" value="Bacteria"/>
</dbReference>
<keyword evidence="4" id="KW-0677">Repeat</keyword>
<keyword evidence="5" id="KW-0012">Acyltransferase</keyword>
<dbReference type="InterPro" id="IPR018357">
    <property type="entry name" value="Hexapep_transf_CS"/>
</dbReference>
<evidence type="ECO:0000256" key="2">
    <source>
        <dbReference type="ARBA" id="ARBA00018522"/>
    </source>
</evidence>
<keyword evidence="7" id="KW-1185">Reference proteome</keyword>
<evidence type="ECO:0000256" key="4">
    <source>
        <dbReference type="ARBA" id="ARBA00022737"/>
    </source>
</evidence>
<proteinExistence type="inferred from homology"/>
<dbReference type="EMBL" id="ASWJ01000009">
    <property type="protein sequence ID" value="EOW80235.1"/>
    <property type="molecule type" value="Genomic_DNA"/>
</dbReference>
<dbReference type="InterPro" id="IPR005881">
    <property type="entry name" value="Ser_O-AcTrfase"/>
</dbReference>
<dbReference type="GO" id="GO:0005737">
    <property type="term" value="C:cytoplasm"/>
    <property type="evidence" value="ECO:0007669"/>
    <property type="project" value="InterPro"/>
</dbReference>
<dbReference type="Gene3D" id="2.160.10.10">
    <property type="entry name" value="Hexapeptide repeat proteins"/>
    <property type="match status" value="1"/>
</dbReference>
<dbReference type="InterPro" id="IPR001451">
    <property type="entry name" value="Hexapep"/>
</dbReference>
<evidence type="ECO:0000256" key="3">
    <source>
        <dbReference type="ARBA" id="ARBA00022679"/>
    </source>
</evidence>
<organism evidence="6 7">
    <name type="scientific">Enterococcus columbae DSM 7374 = ATCC 51263</name>
    <dbReference type="NCBI Taxonomy" id="1121865"/>
    <lineage>
        <taxon>Bacteria</taxon>
        <taxon>Bacillati</taxon>
        <taxon>Bacillota</taxon>
        <taxon>Bacilli</taxon>
        <taxon>Lactobacillales</taxon>
        <taxon>Enterococcaceae</taxon>
        <taxon>Enterococcus</taxon>
    </lineage>
</organism>
<dbReference type="AlphaFoldDB" id="S1MU64"/>
<dbReference type="PIRSF" id="PIRSF000441">
    <property type="entry name" value="CysE"/>
    <property type="match status" value="1"/>
</dbReference>
<dbReference type="SUPFAM" id="SSF51161">
    <property type="entry name" value="Trimeric LpxA-like enzymes"/>
    <property type="match status" value="1"/>
</dbReference>
<comment type="caution">
    <text evidence="6">The sequence shown here is derived from an EMBL/GenBank/DDBJ whole genome shotgun (WGS) entry which is preliminary data.</text>
</comment>
<evidence type="ECO:0000313" key="7">
    <source>
        <dbReference type="Proteomes" id="UP000014113"/>
    </source>
</evidence>
<dbReference type="Proteomes" id="UP000014113">
    <property type="component" value="Unassembled WGS sequence"/>
</dbReference>
<dbReference type="PATRIC" id="fig|1121865.3.peg.1282"/>
<dbReference type="InterPro" id="IPR011004">
    <property type="entry name" value="Trimer_LpxA-like_sf"/>
</dbReference>